<accession>A0A9J6RKT1</accession>
<dbReference type="AlphaFoldDB" id="A0A9J6RKT1"/>
<evidence type="ECO:0000256" key="2">
    <source>
        <dbReference type="ARBA" id="ARBA00006236"/>
    </source>
</evidence>
<evidence type="ECO:0000259" key="9">
    <source>
        <dbReference type="PROSITE" id="PS50850"/>
    </source>
</evidence>
<feature type="transmembrane region" description="Helical" evidence="8">
    <location>
        <begin position="252"/>
        <end position="270"/>
    </location>
</feature>
<dbReference type="Gene3D" id="1.20.1720.10">
    <property type="entry name" value="Multidrug resistance protein D"/>
    <property type="match status" value="1"/>
</dbReference>
<dbReference type="GO" id="GO:0042910">
    <property type="term" value="F:xenobiotic transmembrane transporter activity"/>
    <property type="evidence" value="ECO:0007669"/>
    <property type="project" value="InterPro"/>
</dbReference>
<evidence type="ECO:0000256" key="3">
    <source>
        <dbReference type="ARBA" id="ARBA00022448"/>
    </source>
</evidence>
<evidence type="ECO:0000313" key="10">
    <source>
        <dbReference type="EMBL" id="MCZ0864597.1"/>
    </source>
</evidence>
<dbReference type="EMBL" id="JAPTGG010000003">
    <property type="protein sequence ID" value="MCZ0864597.1"/>
    <property type="molecule type" value="Genomic_DNA"/>
</dbReference>
<feature type="transmembrane region" description="Helical" evidence="8">
    <location>
        <begin position="291"/>
        <end position="309"/>
    </location>
</feature>
<dbReference type="NCBIfam" id="TIGR00710">
    <property type="entry name" value="efflux_Bcr_CflA"/>
    <property type="match status" value="1"/>
</dbReference>
<feature type="transmembrane region" description="Helical" evidence="8">
    <location>
        <begin position="16"/>
        <end position="41"/>
    </location>
</feature>
<dbReference type="InterPro" id="IPR020846">
    <property type="entry name" value="MFS_dom"/>
</dbReference>
<dbReference type="GO" id="GO:1990961">
    <property type="term" value="P:xenobiotic detoxification by transmembrane export across the plasma membrane"/>
    <property type="evidence" value="ECO:0007669"/>
    <property type="project" value="InterPro"/>
</dbReference>
<feature type="transmembrane region" description="Helical" evidence="8">
    <location>
        <begin position="219"/>
        <end position="240"/>
    </location>
</feature>
<dbReference type="PANTHER" id="PTHR23502">
    <property type="entry name" value="MAJOR FACILITATOR SUPERFAMILY"/>
    <property type="match status" value="1"/>
</dbReference>
<dbReference type="InterPro" id="IPR004812">
    <property type="entry name" value="Efflux_drug-R_Bcr/CmlA"/>
</dbReference>
<feature type="transmembrane region" description="Helical" evidence="8">
    <location>
        <begin position="169"/>
        <end position="189"/>
    </location>
</feature>
<proteinExistence type="inferred from homology"/>
<keyword evidence="11" id="KW-1185">Reference proteome</keyword>
<feature type="transmembrane region" description="Helical" evidence="8">
    <location>
        <begin position="347"/>
        <end position="373"/>
    </location>
</feature>
<keyword evidence="3 8" id="KW-0813">Transport</keyword>
<keyword evidence="6 8" id="KW-1133">Transmembrane helix</keyword>
<feature type="transmembrane region" description="Helical" evidence="8">
    <location>
        <begin position="141"/>
        <end position="163"/>
    </location>
</feature>
<dbReference type="GO" id="GO:0005886">
    <property type="term" value="C:plasma membrane"/>
    <property type="evidence" value="ECO:0007669"/>
    <property type="project" value="UniProtKB-SubCell"/>
</dbReference>
<keyword evidence="7 8" id="KW-0472">Membrane</keyword>
<sequence length="402" mass="43156">MLTTPTVKPALAMPEFIALMAIMTSLVALSIDCMLPALPAIGRDLQVSDANDNQLIISLLFLGMALGQLFFGPLSDSLGRKPAVAIGMAVFAVGSLLSIVATDFSTMLLGRILQGMGLGAPRTVSMALIRDMYQGQAMARVMSFIMTVFILAPMLAPAVGQAILALAGWRAIFIAILLQGLLVLLWFYWRQPETLLPEQRVPFSLQQIRRAIAEVLSNPIALGYTLMAGFVFGAFLAYLASTQQLFQQQYGLGAWFPALFALLALAVGGASFTNGRLVMRFGMQYICARSLWLLTGVSLLFCVIVWQFMGHPPLWLLVLYFLVSLFCTGLLFGNINALAMEPLGHIAGVGAAVVGSLSTLISVPLAVLIGGAYQGSVQPLVMGFGGCAAIAILLMRWTEARR</sequence>
<comment type="subcellular location">
    <subcellularLocation>
        <location evidence="8">Cell inner membrane</location>
        <topology evidence="8">Multi-pass membrane protein</topology>
    </subcellularLocation>
    <subcellularLocation>
        <location evidence="1">Cell membrane</location>
        <topology evidence="1">Multi-pass membrane protein</topology>
    </subcellularLocation>
</comment>
<dbReference type="PANTHER" id="PTHR23502:SF132">
    <property type="entry name" value="POLYAMINE TRANSPORTER 2-RELATED"/>
    <property type="match status" value="1"/>
</dbReference>
<dbReference type="PROSITE" id="PS50850">
    <property type="entry name" value="MFS"/>
    <property type="match status" value="1"/>
</dbReference>
<evidence type="ECO:0000256" key="7">
    <source>
        <dbReference type="ARBA" id="ARBA00023136"/>
    </source>
</evidence>
<keyword evidence="5 8" id="KW-0812">Transmembrane</keyword>
<organism evidence="10 11">
    <name type="scientific">Dasania phycosphaerae</name>
    <dbReference type="NCBI Taxonomy" id="2950436"/>
    <lineage>
        <taxon>Bacteria</taxon>
        <taxon>Pseudomonadati</taxon>
        <taxon>Pseudomonadota</taxon>
        <taxon>Gammaproteobacteria</taxon>
        <taxon>Cellvibrionales</taxon>
        <taxon>Spongiibacteraceae</taxon>
        <taxon>Dasania</taxon>
    </lineage>
</organism>
<dbReference type="InterPro" id="IPR036259">
    <property type="entry name" value="MFS_trans_sf"/>
</dbReference>
<dbReference type="RefSeq" id="WP_258330749.1">
    <property type="nucleotide sequence ID" value="NZ_JAPTGG010000003.1"/>
</dbReference>
<dbReference type="Proteomes" id="UP001069090">
    <property type="component" value="Unassembled WGS sequence"/>
</dbReference>
<dbReference type="InterPro" id="IPR011701">
    <property type="entry name" value="MFS"/>
</dbReference>
<dbReference type="CDD" id="cd17320">
    <property type="entry name" value="MFS_MdfA_MDR_like"/>
    <property type="match status" value="1"/>
</dbReference>
<keyword evidence="4" id="KW-1003">Cell membrane</keyword>
<feature type="transmembrane region" description="Helical" evidence="8">
    <location>
        <begin position="315"/>
        <end position="335"/>
    </location>
</feature>
<evidence type="ECO:0000256" key="5">
    <source>
        <dbReference type="ARBA" id="ARBA00022692"/>
    </source>
</evidence>
<protein>
    <recommendedName>
        <fullName evidence="8">Bcr/CflA family efflux transporter</fullName>
    </recommendedName>
</protein>
<dbReference type="Pfam" id="PF07690">
    <property type="entry name" value="MFS_1"/>
    <property type="match status" value="1"/>
</dbReference>
<keyword evidence="8" id="KW-0997">Cell inner membrane</keyword>
<gene>
    <name evidence="10" type="ORF">O0V09_05260</name>
</gene>
<evidence type="ECO:0000313" key="11">
    <source>
        <dbReference type="Proteomes" id="UP001069090"/>
    </source>
</evidence>
<evidence type="ECO:0000256" key="4">
    <source>
        <dbReference type="ARBA" id="ARBA00022475"/>
    </source>
</evidence>
<comment type="caution">
    <text evidence="10">The sequence shown here is derived from an EMBL/GenBank/DDBJ whole genome shotgun (WGS) entry which is preliminary data.</text>
</comment>
<evidence type="ECO:0000256" key="1">
    <source>
        <dbReference type="ARBA" id="ARBA00004651"/>
    </source>
</evidence>
<feature type="domain" description="Major facilitator superfamily (MFS) profile" evidence="9">
    <location>
        <begin position="16"/>
        <end position="402"/>
    </location>
</feature>
<reference evidence="10 11" key="1">
    <citation type="submission" date="2022-12" db="EMBL/GenBank/DDBJ databases">
        <title>Dasania phycosphaerae sp. nov., isolated from particulate material of the south coast of Korea.</title>
        <authorList>
            <person name="Jiang Y."/>
        </authorList>
    </citation>
    <scope>NUCLEOTIDE SEQUENCE [LARGE SCALE GENOMIC DNA]</scope>
    <source>
        <strain evidence="10 11">GY-19</strain>
    </source>
</reference>
<comment type="similarity">
    <text evidence="2 8">Belongs to the major facilitator superfamily. Bcr/CmlA family.</text>
</comment>
<evidence type="ECO:0000256" key="8">
    <source>
        <dbReference type="RuleBase" id="RU365088"/>
    </source>
</evidence>
<name>A0A9J6RKT1_9GAMM</name>
<evidence type="ECO:0000256" key="6">
    <source>
        <dbReference type="ARBA" id="ARBA00022989"/>
    </source>
</evidence>
<feature type="transmembrane region" description="Helical" evidence="8">
    <location>
        <begin position="83"/>
        <end position="102"/>
    </location>
</feature>
<dbReference type="SUPFAM" id="SSF103473">
    <property type="entry name" value="MFS general substrate transporter"/>
    <property type="match status" value="1"/>
</dbReference>
<feature type="transmembrane region" description="Helical" evidence="8">
    <location>
        <begin position="53"/>
        <end position="71"/>
    </location>
</feature>
<comment type="caution">
    <text evidence="8">Lacks conserved residue(s) required for the propagation of feature annotation.</text>
</comment>
<feature type="transmembrane region" description="Helical" evidence="8">
    <location>
        <begin position="379"/>
        <end position="397"/>
    </location>
</feature>